<dbReference type="OrthoDB" id="5089392at2759"/>
<organism evidence="2 3">
    <name type="scientific">Trichoderma arundinaceum</name>
    <dbReference type="NCBI Taxonomy" id="490622"/>
    <lineage>
        <taxon>Eukaryota</taxon>
        <taxon>Fungi</taxon>
        <taxon>Dikarya</taxon>
        <taxon>Ascomycota</taxon>
        <taxon>Pezizomycotina</taxon>
        <taxon>Sordariomycetes</taxon>
        <taxon>Hypocreomycetidae</taxon>
        <taxon>Hypocreales</taxon>
        <taxon>Hypocreaceae</taxon>
        <taxon>Trichoderma</taxon>
    </lineage>
</organism>
<gene>
    <name evidence="2" type="ORF">TARUN_858</name>
</gene>
<keyword evidence="3" id="KW-1185">Reference proteome</keyword>
<dbReference type="AlphaFoldDB" id="A0A395P0S3"/>
<dbReference type="Proteomes" id="UP000266272">
    <property type="component" value="Unassembled WGS sequence"/>
</dbReference>
<reference evidence="2 3" key="1">
    <citation type="journal article" date="2018" name="PLoS Pathog.">
        <title>Evolution of structural diversity of trichothecenes, a family of toxins produced by plant pathogenic and entomopathogenic fungi.</title>
        <authorList>
            <person name="Proctor R.H."/>
            <person name="McCormick S.P."/>
            <person name="Kim H.S."/>
            <person name="Cardoza R.E."/>
            <person name="Stanley A.M."/>
            <person name="Lindo L."/>
            <person name="Kelly A."/>
            <person name="Brown D.W."/>
            <person name="Lee T."/>
            <person name="Vaughan M.M."/>
            <person name="Alexander N.J."/>
            <person name="Busman M."/>
            <person name="Gutierrez S."/>
        </authorList>
    </citation>
    <scope>NUCLEOTIDE SEQUENCE [LARGE SCALE GENOMIC DNA]</scope>
    <source>
        <strain evidence="2 3">IBT 40837</strain>
    </source>
</reference>
<feature type="compositionally biased region" description="Polar residues" evidence="1">
    <location>
        <begin position="45"/>
        <end position="57"/>
    </location>
</feature>
<proteinExistence type="predicted"/>
<feature type="region of interest" description="Disordered" evidence="1">
    <location>
        <begin position="1"/>
        <end position="57"/>
    </location>
</feature>
<dbReference type="EMBL" id="PXOA01000056">
    <property type="protein sequence ID" value="RFU81341.1"/>
    <property type="molecule type" value="Genomic_DNA"/>
</dbReference>
<sequence length="113" mass="12198">MARSSRATRPPPLELDTSFSGMGASEYSPDSLDSPVFSPSKRVGTYSSAATNPLSITSPQRRTSFGFIKSSPTVNVHTTCGRHTDQLLFSGPSLSGLARTFLWKKKRRSTSGN</sequence>
<evidence type="ECO:0000313" key="3">
    <source>
        <dbReference type="Proteomes" id="UP000266272"/>
    </source>
</evidence>
<comment type="caution">
    <text evidence="2">The sequence shown here is derived from an EMBL/GenBank/DDBJ whole genome shotgun (WGS) entry which is preliminary data.</text>
</comment>
<accession>A0A395P0S3</accession>
<evidence type="ECO:0000256" key="1">
    <source>
        <dbReference type="SAM" id="MobiDB-lite"/>
    </source>
</evidence>
<protein>
    <submittedName>
        <fullName evidence="2">Uncharacterized protein</fullName>
    </submittedName>
</protein>
<evidence type="ECO:0000313" key="2">
    <source>
        <dbReference type="EMBL" id="RFU81341.1"/>
    </source>
</evidence>
<name>A0A395P0S3_TRIAR</name>